<reference evidence="1" key="1">
    <citation type="submission" date="2020-02" db="EMBL/GenBank/DDBJ databases">
        <authorList>
            <person name="Meier V. D."/>
        </authorList>
    </citation>
    <scope>NUCLEOTIDE SEQUENCE</scope>
    <source>
        <strain evidence="1">AVDCRST_MAG19</strain>
    </source>
</reference>
<dbReference type="InterPro" id="IPR011051">
    <property type="entry name" value="RmlC_Cupin_sf"/>
</dbReference>
<proteinExistence type="predicted"/>
<dbReference type="SUPFAM" id="SSF51182">
    <property type="entry name" value="RmlC-like cupins"/>
    <property type="match status" value="1"/>
</dbReference>
<accession>A0A6J4UQQ2</accession>
<organism evidence="1">
    <name type="scientific">uncultured Thermomicrobiales bacterium</name>
    <dbReference type="NCBI Taxonomy" id="1645740"/>
    <lineage>
        <taxon>Bacteria</taxon>
        <taxon>Pseudomonadati</taxon>
        <taxon>Thermomicrobiota</taxon>
        <taxon>Thermomicrobia</taxon>
        <taxon>Thermomicrobiales</taxon>
        <taxon>environmental samples</taxon>
    </lineage>
</organism>
<dbReference type="AlphaFoldDB" id="A0A6J4UQQ2"/>
<dbReference type="EMBL" id="CADCWL010000053">
    <property type="protein sequence ID" value="CAA9556146.1"/>
    <property type="molecule type" value="Genomic_DNA"/>
</dbReference>
<dbReference type="InterPro" id="IPR014710">
    <property type="entry name" value="RmlC-like_jellyroll"/>
</dbReference>
<sequence>MVPNDAPLPQREGIRPPGAPIFYVPMCARDPRLRFFPVPRRLRPAARPRAKPLFLVRRLGVAVRRLPLLLATLAVALGLARGPAALDRIPGPLPREAAAEAPPVASPDLPAAIPAVVREVLGQGLPPAAPGQALALVRYVIPPGTTLATHVHPGVQIASIASGRLTYTVLLGEVPVTRATGAGTPGPTESIAAGGVTVLGPGDAVVENPGVVHFGRNDGAEPVVILAATLLAADQPPAIVVNDAGTPVTG</sequence>
<dbReference type="Gene3D" id="2.60.120.10">
    <property type="entry name" value="Jelly Rolls"/>
    <property type="match status" value="1"/>
</dbReference>
<gene>
    <name evidence="1" type="ORF">AVDCRST_MAG19-1233</name>
</gene>
<name>A0A6J4UQQ2_9BACT</name>
<evidence type="ECO:0000313" key="1">
    <source>
        <dbReference type="EMBL" id="CAA9556146.1"/>
    </source>
</evidence>
<protein>
    <submittedName>
        <fullName evidence="1">Uncharacterized protein</fullName>
    </submittedName>
</protein>